<proteinExistence type="predicted"/>
<comment type="caution">
    <text evidence="7">The sequence shown here is derived from an EMBL/GenBank/DDBJ whole genome shotgun (WGS) entry which is preliminary data.</text>
</comment>
<keyword evidence="3 5" id="KW-1133">Transmembrane helix</keyword>
<feature type="transmembrane region" description="Helical" evidence="5">
    <location>
        <begin position="371"/>
        <end position="393"/>
    </location>
</feature>
<feature type="transmembrane region" description="Helical" evidence="5">
    <location>
        <begin position="194"/>
        <end position="220"/>
    </location>
</feature>
<keyword evidence="2 5" id="KW-0812">Transmembrane</keyword>
<dbReference type="GO" id="GO:0016020">
    <property type="term" value="C:membrane"/>
    <property type="evidence" value="ECO:0007669"/>
    <property type="project" value="UniProtKB-SubCell"/>
</dbReference>
<feature type="transmembrane region" description="Helical" evidence="5">
    <location>
        <begin position="293"/>
        <end position="316"/>
    </location>
</feature>
<feature type="transmembrane region" description="Helical" evidence="5">
    <location>
        <begin position="102"/>
        <end position="119"/>
    </location>
</feature>
<feature type="transmembrane region" description="Helical" evidence="5">
    <location>
        <begin position="73"/>
        <end position="95"/>
    </location>
</feature>
<comment type="subcellular location">
    <subcellularLocation>
        <location evidence="1">Membrane</location>
        <topology evidence="1">Multi-pass membrane protein</topology>
    </subcellularLocation>
</comment>
<feature type="transmembrane region" description="Helical" evidence="5">
    <location>
        <begin position="6"/>
        <end position="23"/>
    </location>
</feature>
<feature type="transmembrane region" description="Helical" evidence="5">
    <location>
        <begin position="328"/>
        <end position="351"/>
    </location>
</feature>
<dbReference type="EMBL" id="DRZC01000083">
    <property type="protein sequence ID" value="HHQ81071.1"/>
    <property type="molecule type" value="Genomic_DNA"/>
</dbReference>
<evidence type="ECO:0000259" key="6">
    <source>
        <dbReference type="Pfam" id="PF00361"/>
    </source>
</evidence>
<sequence length="483" mass="50575">MTVEEVYMAILASLTLGIFIPLVGNRLLDSSAGRLSILAPSLAALALSIAVLARCFDEAVSLWNGRLVVDGFASLLLTVLLFVGASLMAGSLFFAKSLPAPYSYFSITYITVLSAALLVSVSSVSVFFASWILLSVASYVIAGLEKNRAAADAALKYAILGGISTVFLILWIGTASYFGGDVLLGRASSTSSTAALLGIGGILLMIAVGFKVGVFPFHWWLPDVYTQVNGTLVSVLTGVVKIAAFAAFIRILTYSVADIGSPETLIIVVALLSALTMTFGNIAALTTRNIQRILAFSSIAHVGYLLLGVVALLSALSMGQGDRALASYAIAAMTVHLLAYALSKPGTFLFAGSMRTVLLEDVRGAYKRDGLASIAAAILLLSLLGVPPTAGFWGKLYLFQAALPVSPELVLLAIINSGISSFYYIRIVREMFSEPEKAEASASESAGAAAEARASLVVFSVLTVVLGLGILSAIVVSMTFYMP</sequence>
<dbReference type="PANTHER" id="PTHR22773">
    <property type="entry name" value="NADH DEHYDROGENASE"/>
    <property type="match status" value="1"/>
</dbReference>
<evidence type="ECO:0000256" key="5">
    <source>
        <dbReference type="SAM" id="Phobius"/>
    </source>
</evidence>
<keyword evidence="4 5" id="KW-0472">Membrane</keyword>
<organism evidence="7">
    <name type="scientific">Fervidicoccus fontis</name>
    <dbReference type="NCBI Taxonomy" id="683846"/>
    <lineage>
        <taxon>Archaea</taxon>
        <taxon>Thermoproteota</taxon>
        <taxon>Thermoprotei</taxon>
        <taxon>Fervidicoccales</taxon>
        <taxon>Fervidicoccaceae</taxon>
        <taxon>Fervidicoccus</taxon>
    </lineage>
</organism>
<feature type="transmembrane region" description="Helical" evidence="5">
    <location>
        <begin position="405"/>
        <end position="425"/>
    </location>
</feature>
<evidence type="ECO:0000313" key="7">
    <source>
        <dbReference type="EMBL" id="HHQ81071.1"/>
    </source>
</evidence>
<dbReference type="Pfam" id="PF00361">
    <property type="entry name" value="Proton_antipo_M"/>
    <property type="match status" value="1"/>
</dbReference>
<evidence type="ECO:0000256" key="1">
    <source>
        <dbReference type="ARBA" id="ARBA00004141"/>
    </source>
</evidence>
<feature type="transmembrane region" description="Helical" evidence="5">
    <location>
        <begin position="456"/>
        <end position="482"/>
    </location>
</feature>
<feature type="domain" description="NADH:quinone oxidoreductase/Mrp antiporter transmembrane" evidence="6">
    <location>
        <begin position="124"/>
        <end position="419"/>
    </location>
</feature>
<evidence type="ECO:0000256" key="3">
    <source>
        <dbReference type="ARBA" id="ARBA00022989"/>
    </source>
</evidence>
<feature type="transmembrane region" description="Helical" evidence="5">
    <location>
        <begin position="125"/>
        <end position="142"/>
    </location>
</feature>
<dbReference type="AlphaFoldDB" id="A0A7J3ZLV2"/>
<reference evidence="7" key="1">
    <citation type="journal article" date="2020" name="mSystems">
        <title>Genome- and Community-Level Interaction Insights into Carbon Utilization and Element Cycling Functions of Hydrothermarchaeota in Hydrothermal Sediment.</title>
        <authorList>
            <person name="Zhou Z."/>
            <person name="Liu Y."/>
            <person name="Xu W."/>
            <person name="Pan J."/>
            <person name="Luo Z.H."/>
            <person name="Li M."/>
        </authorList>
    </citation>
    <scope>NUCLEOTIDE SEQUENCE [LARGE SCALE GENOMIC DNA]</scope>
    <source>
        <strain evidence="7">SpSt-1116</strain>
    </source>
</reference>
<name>A0A7J3ZLV2_9CREN</name>
<feature type="transmembrane region" description="Helical" evidence="5">
    <location>
        <begin position="232"/>
        <end position="253"/>
    </location>
</feature>
<feature type="transmembrane region" description="Helical" evidence="5">
    <location>
        <begin position="154"/>
        <end position="174"/>
    </location>
</feature>
<dbReference type="InterPro" id="IPR001750">
    <property type="entry name" value="ND/Mrp_TM"/>
</dbReference>
<evidence type="ECO:0000256" key="4">
    <source>
        <dbReference type="ARBA" id="ARBA00023136"/>
    </source>
</evidence>
<gene>
    <name evidence="7" type="ORF">ENM78_06460</name>
</gene>
<protein>
    <recommendedName>
        <fullName evidence="6">NADH:quinone oxidoreductase/Mrp antiporter transmembrane domain-containing protein</fullName>
    </recommendedName>
</protein>
<accession>A0A7J3ZLV2</accession>
<feature type="transmembrane region" description="Helical" evidence="5">
    <location>
        <begin position="35"/>
        <end position="53"/>
    </location>
</feature>
<evidence type="ECO:0000256" key="2">
    <source>
        <dbReference type="ARBA" id="ARBA00022692"/>
    </source>
</evidence>
<feature type="transmembrane region" description="Helical" evidence="5">
    <location>
        <begin position="265"/>
        <end position="286"/>
    </location>
</feature>